<organism evidence="4 6">
    <name type="scientific">Mangrovimonas cancribranchiae</name>
    <dbReference type="NCBI Taxonomy" id="3080055"/>
    <lineage>
        <taxon>Bacteria</taxon>
        <taxon>Pseudomonadati</taxon>
        <taxon>Bacteroidota</taxon>
        <taxon>Flavobacteriia</taxon>
        <taxon>Flavobacteriales</taxon>
        <taxon>Flavobacteriaceae</taxon>
        <taxon>Mangrovimonas</taxon>
    </lineage>
</organism>
<evidence type="ECO:0000313" key="5">
    <source>
        <dbReference type="EMBL" id="WXA12878.1"/>
    </source>
</evidence>
<evidence type="ECO:0000256" key="2">
    <source>
        <dbReference type="SAM" id="Phobius"/>
    </source>
</evidence>
<gene>
    <name evidence="5" type="ORF">R3L15_12230</name>
    <name evidence="4" type="ORF">R3L16_09360</name>
</gene>
<dbReference type="EMBL" id="CP136924">
    <property type="protein sequence ID" value="WXA01960.1"/>
    <property type="molecule type" value="Genomic_DNA"/>
</dbReference>
<dbReference type="GO" id="GO:0003677">
    <property type="term" value="F:DNA binding"/>
    <property type="evidence" value="ECO:0007669"/>
    <property type="project" value="UniProtKB-KW"/>
</dbReference>
<dbReference type="InterPro" id="IPR007492">
    <property type="entry name" value="LytTR_DNA-bd_dom"/>
</dbReference>
<dbReference type="PANTHER" id="PTHR43547:SF2">
    <property type="entry name" value="HYBRID SIGNAL TRANSDUCTION HISTIDINE KINASE C"/>
    <property type="match status" value="1"/>
</dbReference>
<feature type="transmembrane region" description="Helical" evidence="2">
    <location>
        <begin position="700"/>
        <end position="718"/>
    </location>
</feature>
<proteinExistence type="predicted"/>
<dbReference type="Gene3D" id="2.130.10.10">
    <property type="entry name" value="YVTN repeat-like/Quinoprotein amine dehydrogenase"/>
    <property type="match status" value="2"/>
</dbReference>
<dbReference type="RefSeq" id="WP_338731998.1">
    <property type="nucleotide sequence ID" value="NZ_CP136924.1"/>
</dbReference>
<dbReference type="SUPFAM" id="SSF50998">
    <property type="entry name" value="Quinoprotein alcohol dehydrogenase-like"/>
    <property type="match status" value="1"/>
</dbReference>
<feature type="domain" description="HTH LytTR-type" evidence="3">
    <location>
        <begin position="748"/>
        <end position="818"/>
    </location>
</feature>
<evidence type="ECO:0000313" key="6">
    <source>
        <dbReference type="Proteomes" id="UP001368318"/>
    </source>
</evidence>
<dbReference type="GO" id="GO:0000155">
    <property type="term" value="F:phosphorelay sensor kinase activity"/>
    <property type="evidence" value="ECO:0007669"/>
    <property type="project" value="TreeGrafter"/>
</dbReference>
<protein>
    <submittedName>
        <fullName evidence="4">LytTR family transcriptional regulator DNA-binding domain-containing protein</fullName>
    </submittedName>
</protein>
<accession>A0AAU6NXH0</accession>
<keyword evidence="2" id="KW-1133">Transmembrane helix</keyword>
<dbReference type="PROSITE" id="PS50930">
    <property type="entry name" value="HTH_LYTTR"/>
    <property type="match status" value="1"/>
</dbReference>
<dbReference type="AlphaFoldDB" id="A0AAU6NXH0"/>
<dbReference type="EMBL" id="CP136925">
    <property type="protein sequence ID" value="WXA12878.1"/>
    <property type="molecule type" value="Genomic_DNA"/>
</dbReference>
<evidence type="ECO:0000259" key="3">
    <source>
        <dbReference type="PROSITE" id="PS50930"/>
    </source>
</evidence>
<dbReference type="InterPro" id="IPR013783">
    <property type="entry name" value="Ig-like_fold"/>
</dbReference>
<keyword evidence="4" id="KW-0238">DNA-binding</keyword>
<dbReference type="Pfam" id="PF07495">
    <property type="entry name" value="Y_Y_Y"/>
    <property type="match status" value="1"/>
</dbReference>
<dbReference type="SMART" id="SM00850">
    <property type="entry name" value="LytTR"/>
    <property type="match status" value="1"/>
</dbReference>
<keyword evidence="1" id="KW-0597">Phosphoprotein</keyword>
<dbReference type="InterPro" id="IPR011047">
    <property type="entry name" value="Quinoprotein_ADH-like_sf"/>
</dbReference>
<dbReference type="InterPro" id="IPR011123">
    <property type="entry name" value="Y_Y_Y"/>
</dbReference>
<dbReference type="PANTHER" id="PTHR43547">
    <property type="entry name" value="TWO-COMPONENT HISTIDINE KINASE"/>
    <property type="match status" value="1"/>
</dbReference>
<keyword evidence="2" id="KW-0472">Membrane</keyword>
<keyword evidence="2" id="KW-0812">Transmembrane</keyword>
<dbReference type="Pfam" id="PF04397">
    <property type="entry name" value="LytTR"/>
    <property type="match status" value="1"/>
</dbReference>
<sequence length="846" mass="97508">MKFTRYIFVCLFWLQLSYAQEHIYQQFDVDEGLPSSEVYDIYQDKLGYIWFATDKGLSRYNGYEFENFTTKDGLPGNTILDFYPQDNGQIFCYEYHSQSLFYFNTVFDGFKDYKYNNLLNEQLNSKSVIKSVTVNAEGTLYVGGYYLPGFIEITRGGILNKKFDKNTIFNKPSSQEISHKMGYQPKNKVFFSVYHNYRSNENIRIFDLEKSLTTRADFKTLNDKYALFIGRKLGIINKDNSIKYVKTKQYPICIKPIDDKLFLVGYYSLGAEIRDIHGNIYETYLPNKSVSNFLIDSEGGYWISTLEAGVFYIKNPNIKVLTEDHISSLVKDNNGNLFAGFSNGDIGKISKDNISIFYKGLNNTAALVEFDADNKRVYGYGDGYLIDYTTSAQSYYLSATKLPEQVSNPLLASMVHTFFVKDKDSLKSIPLTTKVQDVCMYDNTILVGTSSGLYAHKNDSTYTHQPSYLLKSRIDDIDVNNNTVYLATQGNGVVVYGDKIYSITKDNGLTNSIVSEVHIENDSTIWACTNTGLNKISFKPDGTFNITTITKQDGLVSNDIDDVEIINDTVWVATKKGLAYFNKNVLDEKEALNIQSLSLKEVSVNNERVYDKNIKLEYNQNNIDFKLQAISIKNTNNVDYYYRLKEVDSIWTKTKSRTISFPSLSPGNYTFEAKAKVFNNPNTLLTYYTFKILPPFWNRWWFYAICLLLFAGLVYWFFKIRVLTYNQDITRELIRLAVKRLKRKELFYKFRSNGEDFKIPTHSILYINAQGNYLDIVTTNKTHTIRCKIGDFIATTPDALEYLRVHRSYIIRIDKVSSKGKNFVVIKDEKIPVGETYLGEMDKIQF</sequence>
<dbReference type="Gene3D" id="2.40.50.1020">
    <property type="entry name" value="LytTr DNA-binding domain"/>
    <property type="match status" value="1"/>
</dbReference>
<dbReference type="InterPro" id="IPR015943">
    <property type="entry name" value="WD40/YVTN_repeat-like_dom_sf"/>
</dbReference>
<name>A0AAU6NXH0_9FLAO</name>
<dbReference type="Proteomes" id="UP001368318">
    <property type="component" value="Chromosome"/>
</dbReference>
<dbReference type="Pfam" id="PF07494">
    <property type="entry name" value="Reg_prop"/>
    <property type="match status" value="1"/>
</dbReference>
<evidence type="ECO:0000256" key="1">
    <source>
        <dbReference type="ARBA" id="ARBA00022553"/>
    </source>
</evidence>
<keyword evidence="6" id="KW-1185">Reference proteome</keyword>
<dbReference type="KEGG" id="mcaa:R3L15_12230"/>
<reference evidence="4 6" key="1">
    <citation type="submission" date="2023-10" db="EMBL/GenBank/DDBJ databases">
        <title>Culture-based analysis of two novel bacteria associated with mangrove crab gills.</title>
        <authorList>
            <person name="Yang X."/>
            <person name="Garuglieri E."/>
            <person name="Van Goethem M.W."/>
            <person name="Fusi M."/>
            <person name="Marasco R."/>
            <person name="Daffonchio D.G."/>
        </authorList>
    </citation>
    <scope>NUCLEOTIDE SEQUENCE [LARGE SCALE GENOMIC DNA]</scope>
    <source>
        <strain evidence="5">UG2-1</strain>
        <strain evidence="4">UG2-2</strain>
        <strain evidence="6">UG2_2</strain>
    </source>
</reference>
<dbReference type="InterPro" id="IPR011110">
    <property type="entry name" value="Reg_prop"/>
</dbReference>
<dbReference type="Gene3D" id="2.60.40.10">
    <property type="entry name" value="Immunoglobulins"/>
    <property type="match status" value="1"/>
</dbReference>
<evidence type="ECO:0000313" key="4">
    <source>
        <dbReference type="EMBL" id="WXA01960.1"/>
    </source>
</evidence>